<dbReference type="InterPro" id="IPR024884">
    <property type="entry name" value="NAPE-PLD"/>
</dbReference>
<name>A0ABU0IC68_9HYPH</name>
<dbReference type="EMBL" id="JAUSWH010000005">
    <property type="protein sequence ID" value="MDQ0455834.1"/>
    <property type="molecule type" value="Genomic_DNA"/>
</dbReference>
<keyword evidence="3" id="KW-1185">Reference proteome</keyword>
<evidence type="ECO:0000313" key="2">
    <source>
        <dbReference type="EMBL" id="MDQ0455834.1"/>
    </source>
</evidence>
<reference evidence="2 3" key="1">
    <citation type="submission" date="2023-07" db="EMBL/GenBank/DDBJ databases">
        <title>Genomic Encyclopedia of Type Strains, Phase IV (KMG-IV): sequencing the most valuable type-strain genomes for metagenomic binning, comparative biology and taxonomic classification.</title>
        <authorList>
            <person name="Goeker M."/>
        </authorList>
    </citation>
    <scope>NUCLEOTIDE SEQUENCE [LARGE SCALE GENOMIC DNA]</scope>
    <source>
        <strain evidence="2 3">DSM 100301</strain>
    </source>
</reference>
<dbReference type="PIRSF" id="PIRSF038896">
    <property type="entry name" value="NAPE-PLD"/>
    <property type="match status" value="1"/>
</dbReference>
<accession>A0ABU0IC68</accession>
<dbReference type="PANTHER" id="PTHR15032:SF4">
    <property type="entry name" value="N-ACYL-PHOSPHATIDYLETHANOLAMINE-HYDROLYZING PHOSPHOLIPASE D"/>
    <property type="match status" value="1"/>
</dbReference>
<dbReference type="Proteomes" id="UP001235269">
    <property type="component" value="Unassembled WGS sequence"/>
</dbReference>
<dbReference type="SUPFAM" id="SSF56281">
    <property type="entry name" value="Metallo-hydrolase/oxidoreductase"/>
    <property type="match status" value="1"/>
</dbReference>
<gene>
    <name evidence="2" type="ORF">QO005_002174</name>
</gene>
<protein>
    <submittedName>
        <fullName evidence="2">L-ascorbate metabolism protein UlaG (Beta-lactamase superfamily)</fullName>
    </submittedName>
</protein>
<proteinExistence type="predicted"/>
<dbReference type="Gene3D" id="3.60.15.10">
    <property type="entry name" value="Ribonuclease Z/Hydroxyacylglutathione hydrolase-like"/>
    <property type="match status" value="1"/>
</dbReference>
<dbReference type="InterPro" id="IPR036866">
    <property type="entry name" value="RibonucZ/Hydroxyglut_hydro"/>
</dbReference>
<sequence length="332" mass="37249">MPIRKRNPYYQGPVSDHFDGRLFFTPEAETLKSFSDVMRWMRTRKKSDWPRRWPEAPHAAKPLARVEGDGLGITMIGHASLLIQIAGLNILTDPVFERRASPFSVAGPLRVNDPGIAFADLPPIDLVLLTHNHYDHMDIRTLKRLKKTHDPLVITPLGNDTILKRSIPDLRIGCVDWGETVAAGTSVIHCEPTCHWSARGVGDRAMALWCSFVIETPAGKIYHIGDTSFHEGRHYRMIREKHGDLRAAILPIGAYEPRWFMKTGHQNPEEAVAGFQLCGARFAVAHHWGTFQLTDEPIEAPRQALHEALSKAGVEADRFRTLLPGQSFNVPA</sequence>
<evidence type="ECO:0000313" key="3">
    <source>
        <dbReference type="Proteomes" id="UP001235269"/>
    </source>
</evidence>
<feature type="domain" description="Metallo-beta-lactamase" evidence="1">
    <location>
        <begin position="89"/>
        <end position="288"/>
    </location>
</feature>
<dbReference type="PANTHER" id="PTHR15032">
    <property type="entry name" value="N-ACYL-PHOSPHATIDYLETHANOLAMINE-HYDROLYZING PHOSPHOLIPASE D"/>
    <property type="match status" value="1"/>
</dbReference>
<dbReference type="RefSeq" id="WP_307158024.1">
    <property type="nucleotide sequence ID" value="NZ_JAUSWH010000005.1"/>
</dbReference>
<dbReference type="Pfam" id="PF12706">
    <property type="entry name" value="Lactamase_B_2"/>
    <property type="match status" value="1"/>
</dbReference>
<organism evidence="2 3">
    <name type="scientific">Rhizobium paknamense</name>
    <dbReference type="NCBI Taxonomy" id="1206817"/>
    <lineage>
        <taxon>Bacteria</taxon>
        <taxon>Pseudomonadati</taxon>
        <taxon>Pseudomonadota</taxon>
        <taxon>Alphaproteobacteria</taxon>
        <taxon>Hyphomicrobiales</taxon>
        <taxon>Rhizobiaceae</taxon>
        <taxon>Rhizobium/Agrobacterium group</taxon>
        <taxon>Rhizobium</taxon>
    </lineage>
</organism>
<dbReference type="InterPro" id="IPR001279">
    <property type="entry name" value="Metallo-B-lactamas"/>
</dbReference>
<evidence type="ECO:0000259" key="1">
    <source>
        <dbReference type="Pfam" id="PF12706"/>
    </source>
</evidence>
<comment type="caution">
    <text evidence="2">The sequence shown here is derived from an EMBL/GenBank/DDBJ whole genome shotgun (WGS) entry which is preliminary data.</text>
</comment>